<feature type="region of interest" description="Disordered" evidence="1">
    <location>
        <begin position="24"/>
        <end position="49"/>
    </location>
</feature>
<dbReference type="EMBL" id="ML976618">
    <property type="protein sequence ID" value="KAF1842627.1"/>
    <property type="molecule type" value="Genomic_DNA"/>
</dbReference>
<evidence type="ECO:0000313" key="3">
    <source>
        <dbReference type="EMBL" id="KAF1842627.1"/>
    </source>
</evidence>
<dbReference type="GeneID" id="63852983"/>
<dbReference type="Pfam" id="PF13324">
    <property type="entry name" value="GCIP_N"/>
    <property type="match status" value="1"/>
</dbReference>
<organism evidence="3 4">
    <name type="scientific">Cucurbitaria berberidis CBS 394.84</name>
    <dbReference type="NCBI Taxonomy" id="1168544"/>
    <lineage>
        <taxon>Eukaryota</taxon>
        <taxon>Fungi</taxon>
        <taxon>Dikarya</taxon>
        <taxon>Ascomycota</taxon>
        <taxon>Pezizomycotina</taxon>
        <taxon>Dothideomycetes</taxon>
        <taxon>Pleosporomycetidae</taxon>
        <taxon>Pleosporales</taxon>
        <taxon>Pleosporineae</taxon>
        <taxon>Cucurbitariaceae</taxon>
        <taxon>Cucurbitaria</taxon>
    </lineage>
</organism>
<feature type="domain" description="Cyclin-D1-binding protein 1-like N-terminal" evidence="2">
    <location>
        <begin position="54"/>
        <end position="219"/>
    </location>
</feature>
<evidence type="ECO:0000256" key="1">
    <source>
        <dbReference type="SAM" id="MobiDB-lite"/>
    </source>
</evidence>
<reference evidence="3" key="1">
    <citation type="submission" date="2020-01" db="EMBL/GenBank/DDBJ databases">
        <authorList>
            <consortium name="DOE Joint Genome Institute"/>
            <person name="Haridas S."/>
            <person name="Albert R."/>
            <person name="Binder M."/>
            <person name="Bloem J."/>
            <person name="Labutti K."/>
            <person name="Salamov A."/>
            <person name="Andreopoulos B."/>
            <person name="Baker S.E."/>
            <person name="Barry K."/>
            <person name="Bills G."/>
            <person name="Bluhm B.H."/>
            <person name="Cannon C."/>
            <person name="Castanera R."/>
            <person name="Culley D.E."/>
            <person name="Daum C."/>
            <person name="Ezra D."/>
            <person name="Gonzalez J.B."/>
            <person name="Henrissat B."/>
            <person name="Kuo A."/>
            <person name="Liang C."/>
            <person name="Lipzen A."/>
            <person name="Lutzoni F."/>
            <person name="Magnuson J."/>
            <person name="Mondo S."/>
            <person name="Nolan M."/>
            <person name="Ohm R."/>
            <person name="Pangilinan J."/>
            <person name="Park H.-J."/>
            <person name="Ramirez L."/>
            <person name="Alfaro M."/>
            <person name="Sun H."/>
            <person name="Tritt A."/>
            <person name="Yoshinaga Y."/>
            <person name="Zwiers L.-H."/>
            <person name="Turgeon B.G."/>
            <person name="Goodwin S.B."/>
            <person name="Spatafora J.W."/>
            <person name="Crous P.W."/>
            <person name="Grigoriev I.V."/>
        </authorList>
    </citation>
    <scope>NUCLEOTIDE SEQUENCE</scope>
    <source>
        <strain evidence="3">CBS 394.84</strain>
    </source>
</reference>
<feature type="compositionally biased region" description="Polar residues" evidence="1">
    <location>
        <begin position="24"/>
        <end position="45"/>
    </location>
</feature>
<feature type="compositionally biased region" description="Acidic residues" evidence="1">
    <location>
        <begin position="218"/>
        <end position="246"/>
    </location>
</feature>
<keyword evidence="4" id="KW-1185">Reference proteome</keyword>
<dbReference type="OrthoDB" id="4088536at2759"/>
<dbReference type="InterPro" id="IPR049317">
    <property type="entry name" value="GCIP-like_N"/>
</dbReference>
<comment type="caution">
    <text evidence="3">The sequence shown here is derived from an EMBL/GenBank/DDBJ whole genome shotgun (WGS) entry which is preliminary data.</text>
</comment>
<dbReference type="Proteomes" id="UP000800039">
    <property type="component" value="Unassembled WGS sequence"/>
</dbReference>
<name>A0A9P4GBM3_9PLEO</name>
<proteinExistence type="predicted"/>
<accession>A0A9P4GBM3</accession>
<dbReference type="GO" id="GO:0005634">
    <property type="term" value="C:nucleus"/>
    <property type="evidence" value="ECO:0007669"/>
    <property type="project" value="TreeGrafter"/>
</dbReference>
<dbReference type="PANTHER" id="PTHR15492">
    <property type="entry name" value="CYCLIN D1-BINDING PROTEIN 1"/>
    <property type="match status" value="1"/>
</dbReference>
<feature type="region of interest" description="Disordered" evidence="1">
    <location>
        <begin position="218"/>
        <end position="252"/>
    </location>
</feature>
<protein>
    <recommendedName>
        <fullName evidence="2">Cyclin-D1-binding protein 1-like N-terminal domain-containing protein</fullName>
    </recommendedName>
</protein>
<dbReference type="AlphaFoldDB" id="A0A9P4GBM3"/>
<sequence length="387" mass="41565">MAKPKDIRALIDLTKTTQTLLTHYQSSLAPSKDNTSSASQTSETELPNPLDAIKATTTLLKSHTTTLSLLLITPPLTPSAIIAKISDVSSGVLGGMVAAASYTPKAGQKDDVGNTMRTELRAQVRRLLGTWGDVLALLLRMAERRQTAQGDGAVKAKDNGPTETEKQDVLSATGVLWEACDVLLKLCADGVVGLVVKKAEQFRAVLLDAVEELKEWGEDIDDDDDDKAEGSDGDDEDDGFGDEDDIFGASNKLGKDDTELKELLDTSVKKLRKVGMLYQALIKRRLKTFPRASAEATTATTNGTAGAASSPSKTLDDLIALLKTIPETVDDLASAFYDLDEDEAKQTLAKCCTEAKSAVKLVRQNWSGADDEFTVWTGKWVDALDAV</sequence>
<gene>
    <name evidence="3" type="ORF">K460DRAFT_389224</name>
</gene>
<evidence type="ECO:0000313" key="4">
    <source>
        <dbReference type="Proteomes" id="UP000800039"/>
    </source>
</evidence>
<dbReference type="Gene3D" id="1.20.1420.10">
    <property type="entry name" value="Talin, central domain"/>
    <property type="match status" value="1"/>
</dbReference>
<dbReference type="PANTHER" id="PTHR15492:SF1">
    <property type="entry name" value="CYCLIN-D1-BINDING PROTEIN 1"/>
    <property type="match status" value="1"/>
</dbReference>
<dbReference type="Gene3D" id="1.20.1410.10">
    <property type="entry name" value="I/LWEQ domain"/>
    <property type="match status" value="1"/>
</dbReference>
<evidence type="ECO:0000259" key="2">
    <source>
        <dbReference type="Pfam" id="PF13324"/>
    </source>
</evidence>
<dbReference type="RefSeq" id="XP_040785190.1">
    <property type="nucleotide sequence ID" value="XM_040935732.1"/>
</dbReference>
<dbReference type="InterPro" id="IPR026907">
    <property type="entry name" value="GCIP-like"/>
</dbReference>